<evidence type="ECO:0000313" key="2">
    <source>
        <dbReference type="Proteomes" id="UP000657918"/>
    </source>
</evidence>
<protein>
    <submittedName>
        <fullName evidence="1">Uncharacterized protein</fullName>
    </submittedName>
</protein>
<reference evidence="1 2" key="1">
    <citation type="submission" date="2020-10" db="EMBL/GenBank/DDBJ databases">
        <title>Plant Genome Project.</title>
        <authorList>
            <person name="Zhang R.-G."/>
        </authorList>
    </citation>
    <scope>NUCLEOTIDE SEQUENCE [LARGE SCALE GENOMIC DNA]</scope>
    <source>
        <strain evidence="1">FAFU-HL-1</strain>
        <tissue evidence="1">Leaf</tissue>
    </source>
</reference>
<keyword evidence="2" id="KW-1185">Reference proteome</keyword>
<proteinExistence type="predicted"/>
<sequence length="103" mass="11745">MKVLGEEPMEKGSTHTHLIGVNDSLSSMRRKKGYAIDYVISIPNIRLNAFLDNKSVKEYDKELEVVMIIANVNDDEEVTMSRFLNGLNRDINNVVELQSYVDL</sequence>
<gene>
    <name evidence="1" type="ORF">SADUNF_Sadunf19G0068100</name>
</gene>
<dbReference type="OrthoDB" id="850882at2759"/>
<evidence type="ECO:0000313" key="1">
    <source>
        <dbReference type="EMBL" id="KAF9661432.1"/>
    </source>
</evidence>
<organism evidence="1 2">
    <name type="scientific">Salix dunnii</name>
    <dbReference type="NCBI Taxonomy" id="1413687"/>
    <lineage>
        <taxon>Eukaryota</taxon>
        <taxon>Viridiplantae</taxon>
        <taxon>Streptophyta</taxon>
        <taxon>Embryophyta</taxon>
        <taxon>Tracheophyta</taxon>
        <taxon>Spermatophyta</taxon>
        <taxon>Magnoliopsida</taxon>
        <taxon>eudicotyledons</taxon>
        <taxon>Gunneridae</taxon>
        <taxon>Pentapetalae</taxon>
        <taxon>rosids</taxon>
        <taxon>fabids</taxon>
        <taxon>Malpighiales</taxon>
        <taxon>Salicaceae</taxon>
        <taxon>Saliceae</taxon>
        <taxon>Salix</taxon>
    </lineage>
</organism>
<dbReference type="EMBL" id="JADGMS010000019">
    <property type="protein sequence ID" value="KAF9661432.1"/>
    <property type="molecule type" value="Genomic_DNA"/>
</dbReference>
<comment type="caution">
    <text evidence="1">The sequence shown here is derived from an EMBL/GenBank/DDBJ whole genome shotgun (WGS) entry which is preliminary data.</text>
</comment>
<name>A0A835MCK2_9ROSI</name>
<dbReference type="Proteomes" id="UP000657918">
    <property type="component" value="Unassembled WGS sequence"/>
</dbReference>
<accession>A0A835MCK2</accession>
<dbReference type="AlphaFoldDB" id="A0A835MCK2"/>
<dbReference type="PANTHER" id="PTHR35046:SF9">
    <property type="entry name" value="RNA-DIRECTED DNA POLYMERASE"/>
    <property type="match status" value="1"/>
</dbReference>
<dbReference type="PANTHER" id="PTHR35046">
    <property type="entry name" value="ZINC KNUCKLE (CCHC-TYPE) FAMILY PROTEIN"/>
    <property type="match status" value="1"/>
</dbReference>